<dbReference type="Proteomes" id="UP001610810">
    <property type="component" value="Unassembled WGS sequence"/>
</dbReference>
<evidence type="ECO:0000313" key="4">
    <source>
        <dbReference type="Proteomes" id="UP001610810"/>
    </source>
</evidence>
<sequence length="110" mass="11792">MLTAMDRSSPSGTTETGADGFAQPGKWLIGVPFRSSASRVVWMYYVVGGAGDVSRAVRVALARANRARERQVRGGAFVTAEDLEVRRITLDALGHTRLDGPGDRSAALSW</sequence>
<name>A0A6B3QXB1_STRTE</name>
<evidence type="ECO:0000313" key="3">
    <source>
        <dbReference type="EMBL" id="NEV92338.1"/>
    </source>
</evidence>
<dbReference type="EMBL" id="JAAIFS010000013">
    <property type="protein sequence ID" value="NEV92338.1"/>
    <property type="molecule type" value="Genomic_DNA"/>
</dbReference>
<accession>A0A6B3QXB1</accession>
<keyword evidence="4" id="KW-1185">Reference proteome</keyword>
<reference evidence="2 4" key="2">
    <citation type="submission" date="2024-10" db="EMBL/GenBank/DDBJ databases">
        <authorList>
            <person name="Wannawong T."/>
            <person name="Kuncharoen N."/>
            <person name="Mhuantong W."/>
        </authorList>
    </citation>
    <scope>NUCLEOTIDE SEQUENCE [LARGE SCALE GENOMIC DNA]</scope>
    <source>
        <strain evidence="2 4">CALK1-4</strain>
    </source>
</reference>
<evidence type="ECO:0000256" key="1">
    <source>
        <dbReference type="SAM" id="MobiDB-lite"/>
    </source>
</evidence>
<dbReference type="AlphaFoldDB" id="A0A6B3QXB1"/>
<dbReference type="RefSeq" id="WP_161377408.1">
    <property type="nucleotide sequence ID" value="NZ_JAAIFS010000013.1"/>
</dbReference>
<protein>
    <submittedName>
        <fullName evidence="3">Uncharacterized protein</fullName>
    </submittedName>
</protein>
<organism evidence="3">
    <name type="scientific">Streptomyces tendae</name>
    <dbReference type="NCBI Taxonomy" id="1932"/>
    <lineage>
        <taxon>Bacteria</taxon>
        <taxon>Bacillati</taxon>
        <taxon>Actinomycetota</taxon>
        <taxon>Actinomycetes</taxon>
        <taxon>Kitasatosporales</taxon>
        <taxon>Streptomycetaceae</taxon>
        <taxon>Streptomyces</taxon>
    </lineage>
</organism>
<feature type="compositionally biased region" description="Polar residues" evidence="1">
    <location>
        <begin position="1"/>
        <end position="16"/>
    </location>
</feature>
<feature type="region of interest" description="Disordered" evidence="1">
    <location>
        <begin position="1"/>
        <end position="25"/>
    </location>
</feature>
<reference evidence="3" key="1">
    <citation type="journal article" date="2020" name="Microorganisms">
        <title>Isolation, Genomic and Metabolomic Characterization of Streptomyces tendae VITAKN with Quorum Sensing Inhibitory Activity from Southern India.</title>
        <authorList>
            <person name="Ishaque N.M."/>
            <person name="Burgsdorf I."/>
            <person name="Limlingan Malit J.J."/>
            <person name="Saha S."/>
            <person name="Teta R."/>
            <person name="Ewe D."/>
            <person name="Kannabiran K."/>
            <person name="Hrouzek P."/>
            <person name="Steindler L."/>
            <person name="Costantino V."/>
            <person name="Saurav K."/>
        </authorList>
    </citation>
    <scope>NUCLEOTIDE SEQUENCE</scope>
    <source>
        <strain evidence="3">VITAKN</strain>
    </source>
</reference>
<dbReference type="EMBL" id="JBIQWK010000017">
    <property type="protein sequence ID" value="MFI0577123.1"/>
    <property type="molecule type" value="Genomic_DNA"/>
</dbReference>
<gene>
    <name evidence="2" type="ORF">ACH3YB_36450</name>
    <name evidence="3" type="ORF">GUR47_37550</name>
</gene>
<proteinExistence type="predicted"/>
<comment type="caution">
    <text evidence="3">The sequence shown here is derived from an EMBL/GenBank/DDBJ whole genome shotgun (WGS) entry which is preliminary data.</text>
</comment>
<evidence type="ECO:0000313" key="2">
    <source>
        <dbReference type="EMBL" id="MFI0577123.1"/>
    </source>
</evidence>